<name>A0A2H9ZT82_9ASPA</name>
<dbReference type="OrthoDB" id="1915239at2759"/>
<sequence length="197" mass="21454">MRLRLRCRGANLCAPSAVGFGEKEGGCQMQQRRSSVGRPSGTDGSDFSYRMVVDSRYTKVAKGRSRLKVLLSVQCFFQAVGFFIALASQEKGFNNLAVVSISVGFVSLLIGELGRRRSQANLLRIYLSLSSIAIACAVAHTVRSDLSLKVSQYKDLLPLTAYEFGMAVCVLIGVLLQIFVIITTVTLAQNMSSKRTS</sequence>
<evidence type="ECO:0000256" key="2">
    <source>
        <dbReference type="ARBA" id="ARBA00008462"/>
    </source>
</evidence>
<evidence type="ECO:0000313" key="9">
    <source>
        <dbReference type="Proteomes" id="UP000236161"/>
    </source>
</evidence>
<feature type="transmembrane region" description="Helical" evidence="7">
    <location>
        <begin position="93"/>
        <end position="111"/>
    </location>
</feature>
<dbReference type="EMBL" id="KZ454132">
    <property type="protein sequence ID" value="PKA46493.1"/>
    <property type="molecule type" value="Genomic_DNA"/>
</dbReference>
<evidence type="ECO:0000256" key="3">
    <source>
        <dbReference type="ARBA" id="ARBA00022692"/>
    </source>
</evidence>
<evidence type="ECO:0000256" key="4">
    <source>
        <dbReference type="ARBA" id="ARBA00022824"/>
    </source>
</evidence>
<proteinExistence type="inferred from homology"/>
<dbReference type="GO" id="GO:0005789">
    <property type="term" value="C:endoplasmic reticulum membrane"/>
    <property type="evidence" value="ECO:0007669"/>
    <property type="project" value="UniProtKB-SubCell"/>
</dbReference>
<dbReference type="AlphaFoldDB" id="A0A2H9ZT82"/>
<accession>A0A2H9ZT82</accession>
<keyword evidence="3 7" id="KW-0812">Transmembrane</keyword>
<keyword evidence="9" id="KW-1185">Reference proteome</keyword>
<dbReference type="InterPro" id="IPR009787">
    <property type="entry name" value="Jagunal"/>
</dbReference>
<comment type="similarity">
    <text evidence="2">Belongs to the jagunal family.</text>
</comment>
<organism evidence="8 9">
    <name type="scientific">Apostasia shenzhenica</name>
    <dbReference type="NCBI Taxonomy" id="1088818"/>
    <lineage>
        <taxon>Eukaryota</taxon>
        <taxon>Viridiplantae</taxon>
        <taxon>Streptophyta</taxon>
        <taxon>Embryophyta</taxon>
        <taxon>Tracheophyta</taxon>
        <taxon>Spermatophyta</taxon>
        <taxon>Magnoliopsida</taxon>
        <taxon>Liliopsida</taxon>
        <taxon>Asparagales</taxon>
        <taxon>Orchidaceae</taxon>
        <taxon>Apostasioideae</taxon>
        <taxon>Apostasia</taxon>
    </lineage>
</organism>
<reference evidence="8 9" key="1">
    <citation type="journal article" date="2017" name="Nature">
        <title>The Apostasia genome and the evolution of orchids.</title>
        <authorList>
            <person name="Zhang G.Q."/>
            <person name="Liu K.W."/>
            <person name="Li Z."/>
            <person name="Lohaus R."/>
            <person name="Hsiao Y.Y."/>
            <person name="Niu S.C."/>
            <person name="Wang J.Y."/>
            <person name="Lin Y.C."/>
            <person name="Xu Q."/>
            <person name="Chen L.J."/>
            <person name="Yoshida K."/>
            <person name="Fujiwara S."/>
            <person name="Wang Z.W."/>
            <person name="Zhang Y.Q."/>
            <person name="Mitsuda N."/>
            <person name="Wang M."/>
            <person name="Liu G.H."/>
            <person name="Pecoraro L."/>
            <person name="Huang H.X."/>
            <person name="Xiao X.J."/>
            <person name="Lin M."/>
            <person name="Wu X.Y."/>
            <person name="Wu W.L."/>
            <person name="Chen Y.Y."/>
            <person name="Chang S.B."/>
            <person name="Sakamoto S."/>
            <person name="Ohme-Takagi M."/>
            <person name="Yagi M."/>
            <person name="Zeng S.J."/>
            <person name="Shen C.Y."/>
            <person name="Yeh C.M."/>
            <person name="Luo Y.B."/>
            <person name="Tsai W.C."/>
            <person name="Van de Peer Y."/>
            <person name="Liu Z.J."/>
        </authorList>
    </citation>
    <scope>NUCLEOTIDE SEQUENCE [LARGE SCALE GENOMIC DNA]</scope>
    <source>
        <strain evidence="9">cv. Shenzhen</strain>
        <tissue evidence="8">Stem</tissue>
    </source>
</reference>
<evidence type="ECO:0000256" key="7">
    <source>
        <dbReference type="SAM" id="Phobius"/>
    </source>
</evidence>
<keyword evidence="5 7" id="KW-1133">Transmembrane helix</keyword>
<dbReference type="PANTHER" id="PTHR20955">
    <property type="entry name" value="PROTEIN JAGUNAL HOMOLOG 1"/>
    <property type="match status" value="1"/>
</dbReference>
<dbReference type="GO" id="GO:0016192">
    <property type="term" value="P:vesicle-mediated transport"/>
    <property type="evidence" value="ECO:0007669"/>
    <property type="project" value="TreeGrafter"/>
</dbReference>
<evidence type="ECO:0000256" key="1">
    <source>
        <dbReference type="ARBA" id="ARBA00004477"/>
    </source>
</evidence>
<evidence type="ECO:0000256" key="5">
    <source>
        <dbReference type="ARBA" id="ARBA00022989"/>
    </source>
</evidence>
<feature type="transmembrane region" description="Helical" evidence="7">
    <location>
        <begin position="69"/>
        <end position="87"/>
    </location>
</feature>
<dbReference type="PANTHER" id="PTHR20955:SF1">
    <property type="entry name" value="PROTEIN JAGUNAL HOMOLOG 1"/>
    <property type="match status" value="1"/>
</dbReference>
<dbReference type="Proteomes" id="UP000236161">
    <property type="component" value="Unassembled WGS sequence"/>
</dbReference>
<comment type="subcellular location">
    <subcellularLocation>
        <location evidence="1">Endoplasmic reticulum membrane</location>
        <topology evidence="1">Multi-pass membrane protein</topology>
    </subcellularLocation>
</comment>
<gene>
    <name evidence="8" type="ORF">AXF42_Ash012626</name>
</gene>
<dbReference type="STRING" id="1088818.A0A2H9ZT82"/>
<feature type="transmembrane region" description="Helical" evidence="7">
    <location>
        <begin position="162"/>
        <end position="188"/>
    </location>
</feature>
<protein>
    <submittedName>
        <fullName evidence="8">Uncharacterized protein</fullName>
    </submittedName>
</protein>
<evidence type="ECO:0000256" key="6">
    <source>
        <dbReference type="ARBA" id="ARBA00023136"/>
    </source>
</evidence>
<keyword evidence="6 7" id="KW-0472">Membrane</keyword>
<dbReference type="GO" id="GO:0007029">
    <property type="term" value="P:endoplasmic reticulum organization"/>
    <property type="evidence" value="ECO:0007669"/>
    <property type="project" value="InterPro"/>
</dbReference>
<evidence type="ECO:0000313" key="8">
    <source>
        <dbReference type="EMBL" id="PKA46493.1"/>
    </source>
</evidence>
<feature type="transmembrane region" description="Helical" evidence="7">
    <location>
        <begin position="123"/>
        <end position="142"/>
    </location>
</feature>
<keyword evidence="4" id="KW-0256">Endoplasmic reticulum</keyword>
<dbReference type="Pfam" id="PF07086">
    <property type="entry name" value="Jagunal"/>
    <property type="match status" value="1"/>
</dbReference>